<dbReference type="PROSITE" id="PS50888">
    <property type="entry name" value="BHLH"/>
    <property type="match status" value="1"/>
</dbReference>
<feature type="region of interest" description="Disordered" evidence="6">
    <location>
        <begin position="74"/>
        <end position="102"/>
    </location>
</feature>
<protein>
    <submittedName>
        <fullName evidence="9">Hairy-related 5</fullName>
    </submittedName>
</protein>
<feature type="domain" description="Orange" evidence="8">
    <location>
        <begin position="100"/>
        <end position="132"/>
    </location>
</feature>
<dbReference type="GO" id="GO:0005634">
    <property type="term" value="C:nucleus"/>
    <property type="evidence" value="ECO:0007669"/>
    <property type="project" value="UniProtKB-SubCell"/>
</dbReference>
<organism evidence="9 10">
    <name type="scientific">Fundulus heteroclitus</name>
    <name type="common">Killifish</name>
    <name type="synonym">Mummichog</name>
    <dbReference type="NCBI Taxonomy" id="8078"/>
    <lineage>
        <taxon>Eukaryota</taxon>
        <taxon>Metazoa</taxon>
        <taxon>Chordata</taxon>
        <taxon>Craniata</taxon>
        <taxon>Vertebrata</taxon>
        <taxon>Euteleostomi</taxon>
        <taxon>Actinopterygii</taxon>
        <taxon>Neopterygii</taxon>
        <taxon>Teleostei</taxon>
        <taxon>Neoteleostei</taxon>
        <taxon>Acanthomorphata</taxon>
        <taxon>Ovalentaria</taxon>
        <taxon>Atherinomorphae</taxon>
        <taxon>Cyprinodontiformes</taxon>
        <taxon>Fundulidae</taxon>
        <taxon>Fundulus</taxon>
    </lineage>
</organism>
<dbReference type="InterPro" id="IPR036638">
    <property type="entry name" value="HLH_DNA-bd_sf"/>
</dbReference>
<reference evidence="9" key="1">
    <citation type="submission" date="2025-08" db="UniProtKB">
        <authorList>
            <consortium name="Ensembl"/>
        </authorList>
    </citation>
    <scope>IDENTIFICATION</scope>
</reference>
<name>A0A3Q2QTU8_FUNHE</name>
<evidence type="ECO:0000256" key="2">
    <source>
        <dbReference type="ARBA" id="ARBA00022491"/>
    </source>
</evidence>
<dbReference type="GeneID" id="105929156"/>
<reference evidence="9" key="2">
    <citation type="submission" date="2025-09" db="UniProtKB">
        <authorList>
            <consortium name="Ensembl"/>
        </authorList>
    </citation>
    <scope>IDENTIFICATION</scope>
</reference>
<feature type="compositionally biased region" description="Basic and acidic residues" evidence="6">
    <location>
        <begin position="74"/>
        <end position="92"/>
    </location>
</feature>
<dbReference type="InterPro" id="IPR003650">
    <property type="entry name" value="Orange_dom"/>
</dbReference>
<evidence type="ECO:0000256" key="3">
    <source>
        <dbReference type="ARBA" id="ARBA00023015"/>
    </source>
</evidence>
<evidence type="ECO:0000313" key="10">
    <source>
        <dbReference type="Proteomes" id="UP000265000"/>
    </source>
</evidence>
<dbReference type="InterPro" id="IPR011598">
    <property type="entry name" value="bHLH_dom"/>
</dbReference>
<evidence type="ECO:0000256" key="6">
    <source>
        <dbReference type="SAM" id="MobiDB-lite"/>
    </source>
</evidence>
<keyword evidence="5" id="KW-0539">Nucleus</keyword>
<dbReference type="InterPro" id="IPR032644">
    <property type="entry name" value="HES-7_bHLH-O"/>
</dbReference>
<keyword evidence="3" id="KW-0805">Transcription regulation</keyword>
<feature type="region of interest" description="Disordered" evidence="6">
    <location>
        <begin position="1"/>
        <end position="32"/>
    </location>
</feature>
<dbReference type="PROSITE" id="PS51054">
    <property type="entry name" value="ORANGE"/>
    <property type="match status" value="1"/>
</dbReference>
<comment type="subcellular location">
    <subcellularLocation>
        <location evidence="1">Nucleus</location>
    </subcellularLocation>
</comment>
<evidence type="ECO:0000259" key="8">
    <source>
        <dbReference type="PROSITE" id="PS51054"/>
    </source>
</evidence>
<dbReference type="AlphaFoldDB" id="A0A3Q2QTU8"/>
<evidence type="ECO:0000256" key="5">
    <source>
        <dbReference type="ARBA" id="ARBA00023242"/>
    </source>
</evidence>
<keyword evidence="2" id="KW-0678">Repressor</keyword>
<dbReference type="GO" id="GO:0003677">
    <property type="term" value="F:DNA binding"/>
    <property type="evidence" value="ECO:0007669"/>
    <property type="project" value="InterPro"/>
</dbReference>
<dbReference type="Pfam" id="PF00010">
    <property type="entry name" value="HLH"/>
    <property type="match status" value="1"/>
</dbReference>
<dbReference type="Gene3D" id="4.10.280.10">
    <property type="entry name" value="Helix-loop-helix DNA-binding domain"/>
    <property type="match status" value="1"/>
</dbReference>
<feature type="compositionally biased region" description="Basic residues" evidence="6">
    <location>
        <begin position="12"/>
        <end position="29"/>
    </location>
</feature>
<dbReference type="GO" id="GO:0046983">
    <property type="term" value="F:protein dimerization activity"/>
    <property type="evidence" value="ECO:0007669"/>
    <property type="project" value="InterPro"/>
</dbReference>
<dbReference type="SUPFAM" id="SSF47459">
    <property type="entry name" value="HLH, helix-loop-helix DNA-binding domain"/>
    <property type="match status" value="1"/>
</dbReference>
<dbReference type="OrthoDB" id="6085656at2759"/>
<evidence type="ECO:0000256" key="1">
    <source>
        <dbReference type="ARBA" id="ARBA00004123"/>
    </source>
</evidence>
<feature type="compositionally biased region" description="Polar residues" evidence="6">
    <location>
        <begin position="1"/>
        <end position="11"/>
    </location>
</feature>
<dbReference type="PANTHER" id="PTHR10985">
    <property type="entry name" value="BASIC HELIX-LOOP-HELIX TRANSCRIPTION FACTOR, HES-RELATED"/>
    <property type="match status" value="1"/>
</dbReference>
<dbReference type="Proteomes" id="UP000265000">
    <property type="component" value="Unplaced"/>
</dbReference>
<dbReference type="Ensembl" id="ENSFHET00000022004.1">
    <property type="protein sequence ID" value="ENSFHEP00000030462.1"/>
    <property type="gene ID" value="ENSFHEG00000015757.1"/>
</dbReference>
<accession>A0A3Q2QTU8</accession>
<proteinExistence type="predicted"/>
<dbReference type="GO" id="GO:0006355">
    <property type="term" value="P:regulation of DNA-templated transcription"/>
    <property type="evidence" value="ECO:0007669"/>
    <property type="project" value="InterPro"/>
</dbReference>
<feature type="domain" description="BHLH" evidence="7">
    <location>
        <begin position="15"/>
        <end position="72"/>
    </location>
</feature>
<dbReference type="GeneTree" id="ENSGT00940000165786"/>
<dbReference type="InterPro" id="IPR050370">
    <property type="entry name" value="HES_HEY"/>
</dbReference>
<evidence type="ECO:0000259" key="7">
    <source>
        <dbReference type="PROSITE" id="PS50888"/>
    </source>
</evidence>
<evidence type="ECO:0000313" key="9">
    <source>
        <dbReference type="Ensembl" id="ENSFHEP00000030462.1"/>
    </source>
</evidence>
<keyword evidence="10" id="KW-1185">Reference proteome</keyword>
<dbReference type="STRING" id="8078.ENSFHEP00000030462"/>
<dbReference type="CTD" id="30285"/>
<evidence type="ECO:0000256" key="4">
    <source>
        <dbReference type="ARBA" id="ARBA00023163"/>
    </source>
</evidence>
<keyword evidence="4" id="KW-0804">Transcription</keyword>
<dbReference type="CDD" id="cd11462">
    <property type="entry name" value="bHLH-O_HES7"/>
    <property type="match status" value="1"/>
</dbReference>
<sequence>MKALSSPGSSGHKSRRKVSKPMMEKRRRERINNSLETLRLLMLEQTQNEKLKNPKAEKAEILESVVEFLKRDKGLEKEHQSTRKVFPEERRAPPTPHHSYHDGMRSCLLRVSQFIASKSRELEESNVLQASLKLSDSQTLVSSPVPPHVPPAAAVASPQHLLLQHSESGQMISFSSPTTVPVNFADPVWRPWPK</sequence>
<dbReference type="SMART" id="SM00353">
    <property type="entry name" value="HLH"/>
    <property type="match status" value="1"/>
</dbReference>